<dbReference type="InterPro" id="IPR050505">
    <property type="entry name" value="WDR55/POC1"/>
</dbReference>
<comment type="similarity">
    <text evidence="3">Belongs to the WD repeat POC1 family.</text>
</comment>
<dbReference type="RefSeq" id="XP_023165219.1">
    <property type="nucleotide sequence ID" value="XM_023309451.2"/>
</dbReference>
<dbReference type="GeneID" id="111595637"/>
<dbReference type="AlphaFoldDB" id="A0A6J1LKM6"/>
<evidence type="ECO:0000256" key="4">
    <source>
        <dbReference type="PROSITE-ProRule" id="PRU00221"/>
    </source>
</evidence>
<feature type="repeat" description="WD" evidence="4">
    <location>
        <begin position="242"/>
        <end position="283"/>
    </location>
</feature>
<proteinExistence type="inferred from homology"/>
<dbReference type="InterPro" id="IPR059122">
    <property type="entry name" value="Beta-prop_WDR5-like"/>
</dbReference>
<keyword evidence="1 4" id="KW-0853">WD repeat</keyword>
<feature type="repeat" description="WD" evidence="4">
    <location>
        <begin position="284"/>
        <end position="328"/>
    </location>
</feature>
<dbReference type="OrthoDB" id="674604at2759"/>
<evidence type="ECO:0000313" key="6">
    <source>
        <dbReference type="Proteomes" id="UP000504633"/>
    </source>
</evidence>
<gene>
    <name evidence="7" type="primary">LOC111595637</name>
</gene>
<dbReference type="InterPro" id="IPR019775">
    <property type="entry name" value="WD40_repeat_CS"/>
</dbReference>
<organism evidence="6 7">
    <name type="scientific">Drosophila hydei</name>
    <name type="common">Fruit fly</name>
    <dbReference type="NCBI Taxonomy" id="7224"/>
    <lineage>
        <taxon>Eukaryota</taxon>
        <taxon>Metazoa</taxon>
        <taxon>Ecdysozoa</taxon>
        <taxon>Arthropoda</taxon>
        <taxon>Hexapoda</taxon>
        <taxon>Insecta</taxon>
        <taxon>Pterygota</taxon>
        <taxon>Neoptera</taxon>
        <taxon>Endopterygota</taxon>
        <taxon>Diptera</taxon>
        <taxon>Brachycera</taxon>
        <taxon>Muscomorpha</taxon>
        <taxon>Ephydroidea</taxon>
        <taxon>Drosophilidae</taxon>
        <taxon>Drosophila</taxon>
    </lineage>
</organism>
<keyword evidence="2" id="KW-0677">Repeat</keyword>
<dbReference type="OMA" id="PVGYVKF"/>
<feature type="repeat" description="WD" evidence="4">
    <location>
        <begin position="115"/>
        <end position="156"/>
    </location>
</feature>
<dbReference type="PANTHER" id="PTHR44019:SF8">
    <property type="entry name" value="POC1 CENTRIOLAR PROTEIN HOMOLOG"/>
    <property type="match status" value="1"/>
</dbReference>
<dbReference type="InterPro" id="IPR001680">
    <property type="entry name" value="WD40_rpt"/>
</dbReference>
<evidence type="ECO:0000256" key="3">
    <source>
        <dbReference type="ARBA" id="ARBA00037984"/>
    </source>
</evidence>
<feature type="domain" description="WDR5-like beta-propeller" evidence="5">
    <location>
        <begin position="73"/>
        <end position="363"/>
    </location>
</feature>
<protein>
    <submittedName>
        <fullName evidence="7">WD repeat-containing protein 5</fullName>
    </submittedName>
</protein>
<dbReference type="InterPro" id="IPR036322">
    <property type="entry name" value="WD40_repeat_dom_sf"/>
</dbReference>
<dbReference type="GO" id="GO:0044666">
    <property type="term" value="C:MLL3/4 complex"/>
    <property type="evidence" value="ECO:0007669"/>
    <property type="project" value="UniProtKB-ARBA"/>
</dbReference>
<dbReference type="InterPro" id="IPR015943">
    <property type="entry name" value="WD40/YVTN_repeat-like_dom_sf"/>
</dbReference>
<dbReference type="Proteomes" id="UP000504633">
    <property type="component" value="Unplaced"/>
</dbReference>
<dbReference type="Pfam" id="PF25175">
    <property type="entry name" value="Beta-prop_WDR5"/>
    <property type="match status" value="1"/>
</dbReference>
<dbReference type="KEGG" id="dhe:111595637"/>
<evidence type="ECO:0000313" key="7">
    <source>
        <dbReference type="RefSeq" id="XP_023165219.1"/>
    </source>
</evidence>
<dbReference type="SUPFAM" id="SSF50978">
    <property type="entry name" value="WD40 repeat-like"/>
    <property type="match status" value="1"/>
</dbReference>
<dbReference type="InterPro" id="IPR020472">
    <property type="entry name" value="WD40_PAC1"/>
</dbReference>
<name>A0A6J1LKM6_DROHY</name>
<sequence>MSIPDDVLNMELVYADPSELPNTLFGGADLASSSVEQLFKMPLPFKEPNIEEKTVVNNKIEGVSPGYELKYTFEGHQRPTTAVRFCPGGEWLISASTDGLLNMWDMATAQLLKTMTSHSLGINDVAWAPDGKFLVSCSDDKTVKMWDPLTGQCQKTMVGHNGYVFSCIINPQANLIASTSFDCTVRLWDVRNGKALNMILAHMDPISSVDFNRDGSLFVTGSFDGLVRIWDTISGQVLKTLIDEDNSPVGYVKFAPNGRYILAAYLNSQIKLWNFQKPKCLRIYKGHTNLKYCISVNFSVTAGMWIVSGSEDDSLYIWSLQSKELAQKLHAHTHEVLCTDCHPKLNLIATGALQNSDNLKIWQSSETVIELNK</sequence>
<dbReference type="PANTHER" id="PTHR44019">
    <property type="entry name" value="WD REPEAT-CONTAINING PROTEIN 55"/>
    <property type="match status" value="1"/>
</dbReference>
<accession>A0A6J1LKM6</accession>
<dbReference type="CDD" id="cd00200">
    <property type="entry name" value="WD40"/>
    <property type="match status" value="1"/>
</dbReference>
<dbReference type="FunFam" id="2.130.10.10:FF:000228">
    <property type="entry name" value="COMPASS-like H3K4 histone methylase component WDR5A"/>
    <property type="match status" value="1"/>
</dbReference>
<dbReference type="Gene3D" id="2.130.10.10">
    <property type="entry name" value="YVTN repeat-like/Quinoprotein amine dehydrogenase"/>
    <property type="match status" value="1"/>
</dbReference>
<dbReference type="PRINTS" id="PR00320">
    <property type="entry name" value="GPROTEINBRPT"/>
</dbReference>
<feature type="repeat" description="WD" evidence="4">
    <location>
        <begin position="73"/>
        <end position="114"/>
    </location>
</feature>
<evidence type="ECO:0000256" key="2">
    <source>
        <dbReference type="ARBA" id="ARBA00022737"/>
    </source>
</evidence>
<evidence type="ECO:0000259" key="5">
    <source>
        <dbReference type="Pfam" id="PF25175"/>
    </source>
</evidence>
<dbReference type="PROSITE" id="PS50294">
    <property type="entry name" value="WD_REPEATS_REGION"/>
    <property type="match status" value="4"/>
</dbReference>
<keyword evidence="6" id="KW-1185">Reference proteome</keyword>
<feature type="repeat" description="WD" evidence="4">
    <location>
        <begin position="157"/>
        <end position="198"/>
    </location>
</feature>
<dbReference type="PIRSF" id="PIRSF002394">
    <property type="entry name" value="GN-bd_beta"/>
    <property type="match status" value="1"/>
</dbReference>
<dbReference type="PROSITE" id="PS00678">
    <property type="entry name" value="WD_REPEATS_1"/>
    <property type="match status" value="3"/>
</dbReference>
<reference evidence="7" key="1">
    <citation type="submission" date="2025-08" db="UniProtKB">
        <authorList>
            <consortium name="RefSeq"/>
        </authorList>
    </citation>
    <scope>IDENTIFICATION</scope>
    <source>
        <strain evidence="7">15085-1641.00</strain>
        <tissue evidence="7">Whole body</tissue>
    </source>
</reference>
<evidence type="ECO:0000256" key="1">
    <source>
        <dbReference type="ARBA" id="ARBA00022574"/>
    </source>
</evidence>
<dbReference type="SMART" id="SM00320">
    <property type="entry name" value="WD40"/>
    <property type="match status" value="7"/>
</dbReference>
<dbReference type="PROSITE" id="PS50082">
    <property type="entry name" value="WD_REPEATS_2"/>
    <property type="match status" value="6"/>
</dbReference>
<feature type="repeat" description="WD" evidence="4">
    <location>
        <begin position="199"/>
        <end position="240"/>
    </location>
</feature>